<dbReference type="InterPro" id="IPR011607">
    <property type="entry name" value="MGS-like_dom"/>
</dbReference>
<keyword evidence="20" id="KW-1185">Reference proteome</keyword>
<dbReference type="InterPro" id="IPR006275">
    <property type="entry name" value="CPSase_lsu"/>
</dbReference>
<feature type="binding site" evidence="16">
    <location>
        <position position="838"/>
    </location>
    <ligand>
        <name>Mg(2+)</name>
        <dbReference type="ChEBI" id="CHEBI:18420"/>
        <label>3</label>
    </ligand>
</feature>
<evidence type="ECO:0000256" key="13">
    <source>
        <dbReference type="ARBA" id="ARBA00023211"/>
    </source>
</evidence>
<feature type="binding site" evidence="16">
    <location>
        <position position="786"/>
    </location>
    <ligand>
        <name>ATP</name>
        <dbReference type="ChEBI" id="CHEBI:30616"/>
        <label>2</label>
    </ligand>
</feature>
<feature type="binding site" evidence="16">
    <location>
        <position position="298"/>
    </location>
    <ligand>
        <name>Mg(2+)</name>
        <dbReference type="ChEBI" id="CHEBI:18420"/>
        <label>2</label>
    </ligand>
</feature>
<comment type="function">
    <text evidence="16">Large subunit of the glutamine-dependent carbamoyl phosphate synthetase (CPSase). CPSase catalyzes the formation of carbamoyl phosphate from the ammonia moiety of glutamine, carbonate, and phosphate donated by ATP, constituting the first step of 2 biosynthetic pathways, one leading to arginine and/or urea and the other to pyrimidine nucleotides. The large subunit (synthetase) binds the substrates ammonia (free or transferred from glutamine from the small subunit), hydrogencarbonate and ATP and carries out an ATP-coupled ligase reaction, activating hydrogencarbonate by forming carboxy phosphate which reacts with ammonia to form carbamoyl phosphate.</text>
</comment>
<feature type="binding site" evidence="16">
    <location>
        <position position="284"/>
    </location>
    <ligand>
        <name>Mg(2+)</name>
        <dbReference type="ChEBI" id="CHEBI:18420"/>
        <label>1</label>
    </ligand>
</feature>
<dbReference type="GO" id="GO:0004087">
    <property type="term" value="F:carbamoyl-phosphate synthase (ammonia) activity"/>
    <property type="evidence" value="ECO:0007669"/>
    <property type="project" value="UniProtKB-EC"/>
</dbReference>
<dbReference type="GO" id="GO:0006526">
    <property type="term" value="P:L-arginine biosynthetic process"/>
    <property type="evidence" value="ECO:0007669"/>
    <property type="project" value="UniProtKB-UniRule"/>
</dbReference>
<gene>
    <name evidence="16 19" type="primary">carB</name>
    <name evidence="19" type="ORF">FTX54_008560</name>
</gene>
<feature type="binding site" evidence="16">
    <location>
        <position position="838"/>
    </location>
    <ligand>
        <name>Mg(2+)</name>
        <dbReference type="ChEBI" id="CHEBI:18420"/>
        <label>4</label>
    </ligand>
</feature>
<dbReference type="GO" id="GO:0004088">
    <property type="term" value="F:carbamoyl-phosphate synthase (glutamine-hydrolyzing) activity"/>
    <property type="evidence" value="ECO:0007669"/>
    <property type="project" value="UniProtKB-UniRule"/>
</dbReference>
<name>A0A5C7F927_9BACI</name>
<dbReference type="PRINTS" id="PR00098">
    <property type="entry name" value="CPSASE"/>
</dbReference>
<evidence type="ECO:0000256" key="3">
    <source>
        <dbReference type="ARBA" id="ARBA00009799"/>
    </source>
</evidence>
<keyword evidence="9 16" id="KW-0547">Nucleotide-binding</keyword>
<evidence type="ECO:0000256" key="12">
    <source>
        <dbReference type="ARBA" id="ARBA00022975"/>
    </source>
</evidence>
<feature type="binding site" evidence="16">
    <location>
        <position position="242"/>
    </location>
    <ligand>
        <name>ATP</name>
        <dbReference type="ChEBI" id="CHEBI:30616"/>
        <label>1</label>
    </ligand>
</feature>
<dbReference type="PROSITE" id="PS50975">
    <property type="entry name" value="ATP_GRASP"/>
    <property type="match status" value="2"/>
</dbReference>
<dbReference type="Gene3D" id="3.40.50.20">
    <property type="match status" value="2"/>
</dbReference>
<reference evidence="19 20" key="1">
    <citation type="submission" date="2024-01" db="EMBL/GenBank/DDBJ databases">
        <title>Complete Genome Sequence of Alkalicoccus halolimnae BZ-SZ-XJ29T, a Moderately Halophilic Bacterium Isolated from a Salt Lake.</title>
        <authorList>
            <person name="Zhao B."/>
        </authorList>
    </citation>
    <scope>NUCLEOTIDE SEQUENCE [LARGE SCALE GENOMIC DNA]</scope>
    <source>
        <strain evidence="19 20">BZ-SZ-XJ29</strain>
    </source>
</reference>
<dbReference type="InterPro" id="IPR013815">
    <property type="entry name" value="ATP_grasp_subdomain_1"/>
</dbReference>
<evidence type="ECO:0000256" key="7">
    <source>
        <dbReference type="ARBA" id="ARBA00022723"/>
    </source>
</evidence>
<feature type="binding site" evidence="16">
    <location>
        <position position="826"/>
    </location>
    <ligand>
        <name>Mg(2+)</name>
        <dbReference type="ChEBI" id="CHEBI:18420"/>
        <label>3</label>
    </ligand>
</feature>
<dbReference type="FunFam" id="3.40.50.20:FF:000001">
    <property type="entry name" value="Carbamoyl-phosphate synthase large chain"/>
    <property type="match status" value="2"/>
</dbReference>
<protein>
    <recommendedName>
        <fullName evidence="16">Carbamoyl phosphate synthase large chain</fullName>
        <ecNumber evidence="16">6.3.4.16</ecNumber>
        <ecNumber evidence="16">6.3.5.5</ecNumber>
    </recommendedName>
    <alternativeName>
        <fullName evidence="16">Carbamoyl phosphate synthetase ammonia chain</fullName>
    </alternativeName>
</protein>
<dbReference type="SMART" id="SM01096">
    <property type="entry name" value="CPSase_L_D3"/>
    <property type="match status" value="1"/>
</dbReference>
<feature type="binding site" evidence="16">
    <location>
        <position position="298"/>
    </location>
    <ligand>
        <name>Mn(2+)</name>
        <dbReference type="ChEBI" id="CHEBI:29035"/>
        <label>1</label>
    </ligand>
</feature>
<evidence type="ECO:0000256" key="10">
    <source>
        <dbReference type="ARBA" id="ARBA00022840"/>
    </source>
</evidence>
<comment type="catalytic activity">
    <reaction evidence="15 16">
        <text>hydrogencarbonate + L-glutamine + 2 ATP + H2O = carbamoyl phosphate + L-glutamate + 2 ADP + phosphate + 2 H(+)</text>
        <dbReference type="Rhea" id="RHEA:18633"/>
        <dbReference type="ChEBI" id="CHEBI:15377"/>
        <dbReference type="ChEBI" id="CHEBI:15378"/>
        <dbReference type="ChEBI" id="CHEBI:17544"/>
        <dbReference type="ChEBI" id="CHEBI:29985"/>
        <dbReference type="ChEBI" id="CHEBI:30616"/>
        <dbReference type="ChEBI" id="CHEBI:43474"/>
        <dbReference type="ChEBI" id="CHEBI:58228"/>
        <dbReference type="ChEBI" id="CHEBI:58359"/>
        <dbReference type="ChEBI" id="CHEBI:456216"/>
        <dbReference type="EC" id="6.3.5.5"/>
    </reaction>
</comment>
<keyword evidence="8 16" id="KW-0677">Repeat</keyword>
<dbReference type="Pfam" id="PF25596">
    <property type="entry name" value="CPSase_L_D1"/>
    <property type="match status" value="2"/>
</dbReference>
<feature type="binding site" evidence="16">
    <location>
        <position position="175"/>
    </location>
    <ligand>
        <name>ATP</name>
        <dbReference type="ChEBI" id="CHEBI:30616"/>
        <label>1</label>
    </ligand>
</feature>
<dbReference type="FunFam" id="3.30.470.20:FF:000026">
    <property type="entry name" value="Carbamoyl-phosphate synthase large chain"/>
    <property type="match status" value="1"/>
</dbReference>
<dbReference type="InterPro" id="IPR016185">
    <property type="entry name" value="PreATP-grasp_dom_sf"/>
</dbReference>
<dbReference type="GO" id="GO:0005737">
    <property type="term" value="C:cytoplasm"/>
    <property type="evidence" value="ECO:0007669"/>
    <property type="project" value="TreeGrafter"/>
</dbReference>
<comment type="domain">
    <text evidence="16">The large subunit is composed of 2 ATP-grasp domains that are involved in binding the 2 ATP molecules needed for carbamoyl phosphate synthesis. The N-terminal ATP-grasp domain (referred to as the carboxyphosphate synthetic component) catalyzes the ATP-dependent phosphorylation of hydrogencarbonate to carboxyphosphate and the subsequent nucleophilic attack by ammonia to form a carbamate intermediate. The C-terminal ATP-grasp domain (referred to as the carbamoyl phosphate synthetic component) then catalyzes the phosphorylation of carbamate with the second ATP to form the end product carbamoyl phosphate. The reactive and unstable enzyme intermediates are sequentially channeled from one active site to the next through the interior of the protein over a distance of at least 96 A.</text>
</comment>
<dbReference type="Gene3D" id="3.40.50.1380">
    <property type="entry name" value="Methylglyoxal synthase-like domain"/>
    <property type="match status" value="1"/>
</dbReference>
<dbReference type="NCBIfam" id="TIGR01369">
    <property type="entry name" value="CPSaseII_lrg"/>
    <property type="match status" value="1"/>
</dbReference>
<comment type="cofactor">
    <cofactor evidence="1">
        <name>Mn(2+)</name>
        <dbReference type="ChEBI" id="CHEBI:29035"/>
    </cofactor>
</comment>
<comment type="pathway">
    <text evidence="2 16">Amino-acid biosynthesis; L-arginine biosynthesis; carbamoyl phosphate from bicarbonate: step 1/1.</text>
</comment>
<evidence type="ECO:0000256" key="15">
    <source>
        <dbReference type="ARBA" id="ARBA00048816"/>
    </source>
</evidence>
<feature type="binding site" evidence="16">
    <location>
        <position position="208"/>
    </location>
    <ligand>
        <name>ATP</name>
        <dbReference type="ChEBI" id="CHEBI:30616"/>
        <label>1</label>
    </ligand>
</feature>
<feature type="binding site" evidence="16">
    <location>
        <position position="298"/>
    </location>
    <ligand>
        <name>ATP</name>
        <dbReference type="ChEBI" id="CHEBI:30616"/>
        <label>1</label>
    </ligand>
</feature>
<dbReference type="SUPFAM" id="SSF48108">
    <property type="entry name" value="Carbamoyl phosphate synthetase, large subunit connection domain"/>
    <property type="match status" value="1"/>
</dbReference>
<dbReference type="Gene3D" id="1.10.1030.10">
    <property type="entry name" value="Carbamoyl-phosphate synthetase, large subunit oligomerisation domain"/>
    <property type="match status" value="1"/>
</dbReference>
<dbReference type="NCBIfam" id="NF009455">
    <property type="entry name" value="PRK12815.1"/>
    <property type="match status" value="1"/>
</dbReference>
<dbReference type="PANTHER" id="PTHR11405:SF53">
    <property type="entry name" value="CARBAMOYL-PHOSPHATE SYNTHASE [AMMONIA], MITOCHONDRIAL"/>
    <property type="match status" value="1"/>
</dbReference>
<feature type="domain" description="ATP-grasp" evidence="17">
    <location>
        <begin position="133"/>
        <end position="327"/>
    </location>
</feature>
<evidence type="ECO:0000259" key="17">
    <source>
        <dbReference type="PROSITE" id="PS50975"/>
    </source>
</evidence>
<feature type="binding site" evidence="16">
    <location>
        <position position="243"/>
    </location>
    <ligand>
        <name>ATP</name>
        <dbReference type="ChEBI" id="CHEBI:30616"/>
        <label>1</label>
    </ligand>
</feature>
<dbReference type="Gene3D" id="3.30.1490.20">
    <property type="entry name" value="ATP-grasp fold, A domain"/>
    <property type="match status" value="1"/>
</dbReference>
<feature type="binding site" evidence="16">
    <location>
        <position position="754"/>
    </location>
    <ligand>
        <name>ATP</name>
        <dbReference type="ChEBI" id="CHEBI:30616"/>
        <label>2</label>
    </ligand>
</feature>
<feature type="binding site" evidence="16">
    <location>
        <position position="298"/>
    </location>
    <ligand>
        <name>Mg(2+)</name>
        <dbReference type="ChEBI" id="CHEBI:18420"/>
        <label>1</label>
    </ligand>
</feature>
<evidence type="ECO:0000256" key="2">
    <source>
        <dbReference type="ARBA" id="ARBA00005077"/>
    </source>
</evidence>
<keyword evidence="11" id="KW-0460">Magnesium</keyword>
<dbReference type="GO" id="GO:0005524">
    <property type="term" value="F:ATP binding"/>
    <property type="evidence" value="ECO:0007669"/>
    <property type="project" value="UniProtKB-UniRule"/>
</dbReference>
<dbReference type="GO" id="GO:0044205">
    <property type="term" value="P:'de novo' UMP biosynthetic process"/>
    <property type="evidence" value="ECO:0007669"/>
    <property type="project" value="UniProtKB-UniRule"/>
</dbReference>
<keyword evidence="6 16" id="KW-0028">Amino-acid biosynthesis</keyword>
<evidence type="ECO:0000256" key="5">
    <source>
        <dbReference type="ARBA" id="ARBA00022598"/>
    </source>
</evidence>
<dbReference type="SUPFAM" id="SSF52440">
    <property type="entry name" value="PreATP-grasp domain"/>
    <property type="match status" value="2"/>
</dbReference>
<evidence type="ECO:0000256" key="16">
    <source>
        <dbReference type="HAMAP-Rule" id="MF_01210"/>
    </source>
</evidence>
<feature type="binding site" evidence="16">
    <location>
        <position position="838"/>
    </location>
    <ligand>
        <name>Mn(2+)</name>
        <dbReference type="ChEBI" id="CHEBI:29035"/>
        <label>4</label>
    </ligand>
</feature>
<feature type="binding site" evidence="16">
    <location>
        <position position="752"/>
    </location>
    <ligand>
        <name>ATP</name>
        <dbReference type="ChEBI" id="CHEBI:30616"/>
        <label>2</label>
    </ligand>
</feature>
<keyword evidence="10 16" id="KW-0067">ATP-binding</keyword>
<dbReference type="Pfam" id="PF02787">
    <property type="entry name" value="CPSase_L_D3"/>
    <property type="match status" value="1"/>
</dbReference>
<dbReference type="SUPFAM" id="SSF52335">
    <property type="entry name" value="Methylglyoxal synthase-like"/>
    <property type="match status" value="1"/>
</dbReference>
<evidence type="ECO:0000256" key="14">
    <source>
        <dbReference type="ARBA" id="ARBA00047359"/>
    </source>
</evidence>
<sequence>MPANHLIKKVLVIGSGPIVIGQAAEFDYAGTQACLALKEENVEVILVNNNPATIMTDEQIADKVYMEPLEAATIEKIIAKEKPDGLIGTLGGQTGLNLTIELYESGILENYNVEVLGTSVESITRGEDREMFRQLMSDIGEPVPASEIVTTIEEGQVFTEQIGLPVILRPAYTLGGAGGGFAYTPEELNKKLYQALKSSPIGQVLVEKSIKGWKEVEYEVMRDANDTCIIVCNMENMDAVGVHTGDSIVTAPSQTLSDREYQMLRSSSLKVIRALEVVGGCNIQFAVHPDREEYAVIEVNPRVSRSSALASKATGYPIARIAAKCAIGYDLDEILNPITGSTYASFEPAVDYSVVKLPRFPFDKFAEADRSLGTQMKATGEVMAIDRTFEAALNKAVRSLEMNLYSLEHKLLHGKSEQELKKLLTEANDLRLFAIAEAVKRKIPMHTLHEWTDIDYWFLSKIENIVNAEEQLRGQSLNDINKEKLSELKKINISDQRIAELTGTKEQDIRRKLTEYDLKPSYKLVDTCAGEFDAETPYFYSTWQGMDEVEVTNDKSKILIVGSGPIRIGQGVEFDYSSVHAAEAVKKAGFEAVVINNNPETVSTDYSVADSLYFEPITAEDVLHIIKKENVSGVMLQFGGQTAVNLADDLHEAGITVLGTSPENMHSLEDREQFYELLNKLDINHIKGEMVQSEKALIQTAHLLTYPVLIRPSFVIGGQSMYVCYNEKELKEYSQRLAATTNQKCWPLLVDTFIPGLECEVDVISDGKQVMIPGIFEHIEKAGVHSGDSLTVFPSMNLTEFQKDKITDISTLIALETPVVGMMNIQFVIDGDDIYVLEVNPRASRTVPIMSKVTGVNMVEEAVKAQLGFPLPEQGLLTSPDYITVKAPVFSEKKLKGVDHALSPEMKSTGEKIGMAGTFAEALVKVFPSFVKGDACLLSVSKRDYAEAAEVAAGLTGPIYATAGTAAFLKSKGIEVHCITGVEETEKLFKNNVIQAVINVPKQGRNPHTYGFHVREMAAAYDIPCFTHLDTALLYTRASGMETEPEPIKSFRKLKEEIS</sequence>
<comment type="subunit">
    <text evidence="16">Composed of two chains; the small (or glutamine) chain promotes the hydrolysis of glutamine to ammonia, which is used by the large (or ammonia) chain to synthesize carbamoyl phosphate. Tetramer of heterodimers (alpha,beta)4.</text>
</comment>
<organism evidence="19 20">
    <name type="scientific">Alkalicoccus halolimnae</name>
    <dbReference type="NCBI Taxonomy" id="1667239"/>
    <lineage>
        <taxon>Bacteria</taxon>
        <taxon>Bacillati</taxon>
        <taxon>Bacillota</taxon>
        <taxon>Bacilli</taxon>
        <taxon>Bacillales</taxon>
        <taxon>Bacillaceae</taxon>
        <taxon>Alkalicoccus</taxon>
    </lineage>
</organism>
<dbReference type="SUPFAM" id="SSF56059">
    <property type="entry name" value="Glutathione synthetase ATP-binding domain-like"/>
    <property type="match status" value="2"/>
</dbReference>
<keyword evidence="4 16" id="KW-0055">Arginine biosynthesis</keyword>
<feature type="binding site" evidence="16">
    <location>
        <position position="838"/>
    </location>
    <ligand>
        <name>ATP</name>
        <dbReference type="ChEBI" id="CHEBI:30616"/>
        <label>2</label>
    </ligand>
</feature>
<feature type="binding site" evidence="16">
    <location>
        <position position="300"/>
    </location>
    <ligand>
        <name>Mg(2+)</name>
        <dbReference type="ChEBI" id="CHEBI:18420"/>
        <label>2</label>
    </ligand>
</feature>
<evidence type="ECO:0000313" key="20">
    <source>
        <dbReference type="Proteomes" id="UP000321816"/>
    </source>
</evidence>
<accession>A0A5C7F927</accession>
<feature type="binding site" evidence="16">
    <location>
        <position position="298"/>
    </location>
    <ligand>
        <name>Mn(2+)</name>
        <dbReference type="ChEBI" id="CHEBI:29035"/>
        <label>2</label>
    </ligand>
</feature>
<dbReference type="GO" id="GO:0006541">
    <property type="term" value="P:glutamine metabolic process"/>
    <property type="evidence" value="ECO:0007669"/>
    <property type="project" value="TreeGrafter"/>
</dbReference>
<feature type="binding site" evidence="16">
    <location>
        <position position="210"/>
    </location>
    <ligand>
        <name>ATP</name>
        <dbReference type="ChEBI" id="CHEBI:30616"/>
        <label>1</label>
    </ligand>
</feature>
<dbReference type="SMART" id="SM00851">
    <property type="entry name" value="MGS"/>
    <property type="match status" value="1"/>
</dbReference>
<dbReference type="EC" id="6.3.5.5" evidence="16"/>
<feature type="region of interest" description="Allosteric domain" evidence="16">
    <location>
        <begin position="932"/>
        <end position="1059"/>
    </location>
</feature>
<dbReference type="InterPro" id="IPR058047">
    <property type="entry name" value="CPSase_preATP-grasp"/>
</dbReference>
<dbReference type="InterPro" id="IPR036897">
    <property type="entry name" value="CarbamoylP_synth_lsu_oligo_sf"/>
</dbReference>
<dbReference type="AlphaFoldDB" id="A0A5C7F927"/>
<feature type="binding site" evidence="16">
    <location>
        <position position="215"/>
    </location>
    <ligand>
        <name>ATP</name>
        <dbReference type="ChEBI" id="CHEBI:30616"/>
        <label>1</label>
    </ligand>
</feature>
<evidence type="ECO:0000256" key="8">
    <source>
        <dbReference type="ARBA" id="ARBA00022737"/>
    </source>
</evidence>
<evidence type="ECO:0000256" key="1">
    <source>
        <dbReference type="ARBA" id="ARBA00001936"/>
    </source>
</evidence>
<dbReference type="FunFam" id="3.30.470.20:FF:000001">
    <property type="entry name" value="Carbamoyl-phosphate synthase large chain"/>
    <property type="match status" value="1"/>
</dbReference>
<feature type="binding site" evidence="16">
    <location>
        <position position="785"/>
    </location>
    <ligand>
        <name>ATP</name>
        <dbReference type="ChEBI" id="CHEBI:30616"/>
        <label>2</label>
    </ligand>
</feature>
<dbReference type="InterPro" id="IPR036914">
    <property type="entry name" value="MGS-like_dom_sf"/>
</dbReference>
<dbReference type="EC" id="6.3.4.16" evidence="16"/>
<feature type="binding site" evidence="16">
    <location>
        <position position="284"/>
    </location>
    <ligand>
        <name>ATP</name>
        <dbReference type="ChEBI" id="CHEBI:30616"/>
        <label>1</label>
    </ligand>
</feature>
<dbReference type="FunFam" id="1.10.1030.10:FF:000002">
    <property type="entry name" value="Carbamoyl-phosphate synthase large chain"/>
    <property type="match status" value="1"/>
</dbReference>
<evidence type="ECO:0000259" key="18">
    <source>
        <dbReference type="PROSITE" id="PS51855"/>
    </source>
</evidence>
<feature type="binding site" evidence="16">
    <location>
        <position position="826"/>
    </location>
    <ligand>
        <name>ATP</name>
        <dbReference type="ChEBI" id="CHEBI:30616"/>
        <label>2</label>
    </ligand>
</feature>
<dbReference type="InterPro" id="IPR005480">
    <property type="entry name" value="CPSase_lsu_oligo"/>
</dbReference>
<feature type="binding site" evidence="16">
    <location>
        <position position="241"/>
    </location>
    <ligand>
        <name>ATP</name>
        <dbReference type="ChEBI" id="CHEBI:30616"/>
        <label>1</label>
    </ligand>
</feature>
<dbReference type="PROSITE" id="PS00867">
    <property type="entry name" value="CPSASE_2"/>
    <property type="match status" value="2"/>
</dbReference>
<dbReference type="EMBL" id="CP144914">
    <property type="protein sequence ID" value="WWD78494.1"/>
    <property type="molecule type" value="Genomic_DNA"/>
</dbReference>
<feature type="domain" description="ATP-grasp" evidence="17">
    <location>
        <begin position="675"/>
        <end position="867"/>
    </location>
</feature>
<keyword evidence="12 16" id="KW-0665">Pyrimidine biosynthesis</keyword>
<dbReference type="OrthoDB" id="9804197at2"/>
<feature type="region of interest" description="Carboxyphosphate synthetic domain" evidence="16">
    <location>
        <begin position="1"/>
        <end position="401"/>
    </location>
</feature>
<dbReference type="Gene3D" id="3.30.470.20">
    <property type="entry name" value="ATP-grasp fold, B domain"/>
    <property type="match status" value="2"/>
</dbReference>
<comment type="cofactor">
    <cofactor evidence="16">
        <name>Mg(2+)</name>
        <dbReference type="ChEBI" id="CHEBI:18420"/>
    </cofactor>
    <cofactor evidence="16">
        <name>Mn(2+)</name>
        <dbReference type="ChEBI" id="CHEBI:29035"/>
    </cofactor>
    <text evidence="16">Binds 4 Mg(2+) or Mn(2+) ions per subunit.</text>
</comment>
<dbReference type="InterPro" id="IPR011761">
    <property type="entry name" value="ATP-grasp"/>
</dbReference>
<dbReference type="GO" id="GO:0046872">
    <property type="term" value="F:metal ion binding"/>
    <property type="evidence" value="ECO:0007669"/>
    <property type="project" value="UniProtKB-KW"/>
</dbReference>
<dbReference type="RefSeq" id="WP_147802188.1">
    <property type="nucleotide sequence ID" value="NZ_CP144914.1"/>
</dbReference>
<feature type="binding site" evidence="16">
    <location>
        <position position="840"/>
    </location>
    <ligand>
        <name>Mn(2+)</name>
        <dbReference type="ChEBI" id="CHEBI:29035"/>
        <label>4</label>
    </ligand>
</feature>
<dbReference type="PROSITE" id="PS51855">
    <property type="entry name" value="MGS"/>
    <property type="match status" value="1"/>
</dbReference>
<dbReference type="InterPro" id="IPR005483">
    <property type="entry name" value="CPSase_dom"/>
</dbReference>
<proteinExistence type="inferred from homology"/>
<evidence type="ECO:0000313" key="19">
    <source>
        <dbReference type="EMBL" id="WWD78494.1"/>
    </source>
</evidence>
<keyword evidence="5 16" id="KW-0436">Ligase</keyword>
<feature type="binding site" evidence="16">
    <location>
        <position position="300"/>
    </location>
    <ligand>
        <name>Mn(2+)</name>
        <dbReference type="ChEBI" id="CHEBI:29035"/>
        <label>2</label>
    </ligand>
</feature>
<comment type="catalytic activity">
    <reaction evidence="14 16">
        <text>hydrogencarbonate + NH4(+) + 2 ATP = carbamoyl phosphate + 2 ADP + phosphate + 2 H(+)</text>
        <dbReference type="Rhea" id="RHEA:18029"/>
        <dbReference type="ChEBI" id="CHEBI:15378"/>
        <dbReference type="ChEBI" id="CHEBI:17544"/>
        <dbReference type="ChEBI" id="CHEBI:28938"/>
        <dbReference type="ChEBI" id="CHEBI:30616"/>
        <dbReference type="ChEBI" id="CHEBI:43474"/>
        <dbReference type="ChEBI" id="CHEBI:58228"/>
        <dbReference type="ChEBI" id="CHEBI:456216"/>
        <dbReference type="EC" id="6.3.4.16"/>
    </reaction>
</comment>
<feature type="binding site" evidence="16">
    <location>
        <position position="711"/>
    </location>
    <ligand>
        <name>ATP</name>
        <dbReference type="ChEBI" id="CHEBI:30616"/>
        <label>2</label>
    </ligand>
</feature>
<feature type="binding site" evidence="16">
    <location>
        <position position="826"/>
    </location>
    <ligand>
        <name>Mn(2+)</name>
        <dbReference type="ChEBI" id="CHEBI:29035"/>
        <label>3</label>
    </ligand>
</feature>
<keyword evidence="7" id="KW-0479">Metal-binding</keyword>
<dbReference type="InterPro" id="IPR005479">
    <property type="entry name" value="CPAse_ATP-bd"/>
</dbReference>
<dbReference type="Pfam" id="PF02786">
    <property type="entry name" value="CPSase_L_D2"/>
    <property type="match status" value="2"/>
</dbReference>
<comment type="caution">
    <text evidence="16">Lacks conserved residue(s) required for the propagation of feature annotation.</text>
</comment>
<keyword evidence="13" id="KW-0464">Manganese</keyword>
<dbReference type="NCBIfam" id="NF003671">
    <property type="entry name" value="PRK05294.1"/>
    <property type="match status" value="1"/>
</dbReference>
<evidence type="ECO:0000256" key="6">
    <source>
        <dbReference type="ARBA" id="ARBA00022605"/>
    </source>
</evidence>
<comment type="similarity">
    <text evidence="3 16">Belongs to the CarB family.</text>
</comment>
<dbReference type="HAMAP" id="MF_01210_B">
    <property type="entry name" value="CPSase_L_chain_B"/>
    <property type="match status" value="1"/>
</dbReference>
<dbReference type="Pfam" id="PF02142">
    <property type="entry name" value="MGS"/>
    <property type="match status" value="1"/>
</dbReference>
<feature type="binding site" evidence="16">
    <location>
        <position position="284"/>
    </location>
    <ligand>
        <name>Mn(2+)</name>
        <dbReference type="ChEBI" id="CHEBI:29035"/>
        <label>1</label>
    </ligand>
</feature>
<evidence type="ECO:0000256" key="9">
    <source>
        <dbReference type="ARBA" id="ARBA00022741"/>
    </source>
</evidence>
<feature type="domain" description="MGS-like" evidence="18">
    <location>
        <begin position="927"/>
        <end position="1059"/>
    </location>
</feature>
<evidence type="ECO:0000256" key="4">
    <source>
        <dbReference type="ARBA" id="ARBA00022571"/>
    </source>
</evidence>
<feature type="binding site" evidence="16">
    <location>
        <position position="783"/>
    </location>
    <ligand>
        <name>ATP</name>
        <dbReference type="ChEBI" id="CHEBI:30616"/>
        <label>2</label>
    </ligand>
</feature>
<feature type="binding site" evidence="16">
    <location>
        <position position="838"/>
    </location>
    <ligand>
        <name>Mn(2+)</name>
        <dbReference type="ChEBI" id="CHEBI:29035"/>
        <label>3</label>
    </ligand>
</feature>
<comment type="pathway">
    <text evidence="16">Pyrimidine metabolism; UMP biosynthesis via de novo pathway; (S)-dihydroorotate from bicarbonate: step 1/3.</text>
</comment>
<feature type="binding site" evidence="16">
    <location>
        <position position="840"/>
    </location>
    <ligand>
        <name>Mg(2+)</name>
        <dbReference type="ChEBI" id="CHEBI:18420"/>
        <label>4</label>
    </ligand>
</feature>
<feature type="binding site" evidence="16">
    <location>
        <position position="784"/>
    </location>
    <ligand>
        <name>ATP</name>
        <dbReference type="ChEBI" id="CHEBI:30616"/>
        <label>2</label>
    </ligand>
</feature>
<feature type="binding site" evidence="16">
    <location>
        <position position="129"/>
    </location>
    <ligand>
        <name>ATP</name>
        <dbReference type="ChEBI" id="CHEBI:30616"/>
        <label>1</label>
    </ligand>
</feature>
<dbReference type="Proteomes" id="UP000321816">
    <property type="component" value="Chromosome"/>
</dbReference>
<dbReference type="PANTHER" id="PTHR11405">
    <property type="entry name" value="CARBAMOYLTRANSFERASE FAMILY MEMBER"/>
    <property type="match status" value="1"/>
</dbReference>
<evidence type="ECO:0000256" key="11">
    <source>
        <dbReference type="ARBA" id="ARBA00022842"/>
    </source>
</evidence>
<feature type="binding site" evidence="16">
    <location>
        <position position="758"/>
    </location>
    <ligand>
        <name>ATP</name>
        <dbReference type="ChEBI" id="CHEBI:30616"/>
        <label>2</label>
    </ligand>
</feature>
<dbReference type="KEGG" id="ahal:FTX54_008560"/>
<feature type="binding site" evidence="16">
    <location>
        <position position="169"/>
    </location>
    <ligand>
        <name>ATP</name>
        <dbReference type="ChEBI" id="CHEBI:30616"/>
        <label>1</label>
    </ligand>
</feature>
<feature type="binding site" evidence="16">
    <location>
        <position position="176"/>
    </location>
    <ligand>
        <name>ATP</name>
        <dbReference type="ChEBI" id="CHEBI:30616"/>
        <label>1</label>
    </ligand>
</feature>